<dbReference type="GO" id="GO:0000155">
    <property type="term" value="F:phosphorelay sensor kinase activity"/>
    <property type="evidence" value="ECO:0007669"/>
    <property type="project" value="InterPro"/>
</dbReference>
<dbReference type="STRING" id="1324352.OK18_08290"/>
<evidence type="ECO:0000313" key="4">
    <source>
        <dbReference type="Proteomes" id="UP000035213"/>
    </source>
</evidence>
<dbReference type="OrthoDB" id="9809908at2"/>
<evidence type="ECO:0000256" key="1">
    <source>
        <dbReference type="SAM" id="Phobius"/>
    </source>
</evidence>
<feature type="transmembrane region" description="Helical" evidence="1">
    <location>
        <begin position="25"/>
        <end position="42"/>
    </location>
</feature>
<dbReference type="InterPro" id="IPR050640">
    <property type="entry name" value="Bact_2-comp_sensor_kinase"/>
</dbReference>
<feature type="transmembrane region" description="Helical" evidence="1">
    <location>
        <begin position="64"/>
        <end position="87"/>
    </location>
</feature>
<name>A0A0G3M6F0_CHRGL</name>
<reference evidence="3 4" key="1">
    <citation type="submission" date="2014-11" db="EMBL/GenBank/DDBJ databases">
        <authorList>
            <person name="Park G.-S."/>
            <person name="Hong S.-J."/>
            <person name="Jung B.K."/>
            <person name="Khan A.R."/>
            <person name="Kwak Y."/>
            <person name="Shin J.-H."/>
        </authorList>
    </citation>
    <scope>NUCLEOTIDE SEQUENCE [LARGE SCALE GENOMIC DNA]</scope>
    <source>
        <strain evidence="3 4">DSM 27622</strain>
    </source>
</reference>
<keyword evidence="3" id="KW-0418">Kinase</keyword>
<dbReference type="GO" id="GO:0016020">
    <property type="term" value="C:membrane"/>
    <property type="evidence" value="ECO:0007669"/>
    <property type="project" value="InterPro"/>
</dbReference>
<organism evidence="3 4">
    <name type="scientific">Chryseobacterium gallinarum</name>
    <dbReference type="NCBI Taxonomy" id="1324352"/>
    <lineage>
        <taxon>Bacteria</taxon>
        <taxon>Pseudomonadati</taxon>
        <taxon>Bacteroidota</taxon>
        <taxon>Flavobacteriia</taxon>
        <taxon>Flavobacteriales</taxon>
        <taxon>Weeksellaceae</taxon>
        <taxon>Chryseobacterium group</taxon>
        <taxon>Chryseobacterium</taxon>
    </lineage>
</organism>
<keyword evidence="3" id="KW-0808">Transferase</keyword>
<dbReference type="KEGG" id="cgn:OK18_08290"/>
<keyword evidence="1" id="KW-0472">Membrane</keyword>
<proteinExistence type="predicted"/>
<gene>
    <name evidence="3" type="ORF">OK18_08290</name>
</gene>
<evidence type="ECO:0000313" key="3">
    <source>
        <dbReference type="EMBL" id="AKK72622.1"/>
    </source>
</evidence>
<feature type="transmembrane region" description="Helical" evidence="1">
    <location>
        <begin position="99"/>
        <end position="121"/>
    </location>
</feature>
<accession>A0A0G3M6F0</accession>
<keyword evidence="1" id="KW-0812">Transmembrane</keyword>
<dbReference type="Pfam" id="PF06580">
    <property type="entry name" value="His_kinase"/>
    <property type="match status" value="1"/>
</dbReference>
<dbReference type="AlphaFoldDB" id="A0A0G3M6F0"/>
<dbReference type="PATRIC" id="fig|1324352.5.peg.1741"/>
<feature type="transmembrane region" description="Helical" evidence="1">
    <location>
        <begin position="141"/>
        <end position="164"/>
    </location>
</feature>
<sequence length="372" mass="42731">MSRISNIRKNIIRGKKILSAMKRRLVIWTVAILTFCIFSYLMDPFDPVWAGYLESPLKMIAEDLLWVFFFSVIISEVSIFIDSILNRLLPWKNRTVKRLLIQCILQIVGSILIVIIVNFIIDSTSESLPDMDSRKEYTLLGQWVATNIIISLIISAFNTVDYLLANWKETAIEAAQHKLRASKHKQAAMAAELQALKLQIDPHFIFNNLSVLSELILEDQQLGYEYSEKFAKVYRYLLVNSRKDIIAVEEELKFLDSYIFLIEKRIGDGVIFKINIQDEYRSMYTLPLSLQLLVENAIKHNQTSRTNPLEIHVYTLPTGELVVANTFLPLINKPDSSGVGLTNVIARYDILGYTKPVIEKTEDKFIVKLPLI</sequence>
<dbReference type="PANTHER" id="PTHR34220">
    <property type="entry name" value="SENSOR HISTIDINE KINASE YPDA"/>
    <property type="match status" value="1"/>
</dbReference>
<keyword evidence="1" id="KW-1133">Transmembrane helix</keyword>
<dbReference type="InterPro" id="IPR010559">
    <property type="entry name" value="Sig_transdc_His_kin_internal"/>
</dbReference>
<dbReference type="PANTHER" id="PTHR34220:SF7">
    <property type="entry name" value="SENSOR HISTIDINE KINASE YPDA"/>
    <property type="match status" value="1"/>
</dbReference>
<feature type="domain" description="Signal transduction histidine kinase internal region" evidence="2">
    <location>
        <begin position="191"/>
        <end position="268"/>
    </location>
</feature>
<dbReference type="EMBL" id="CP009928">
    <property type="protein sequence ID" value="AKK72622.1"/>
    <property type="molecule type" value="Genomic_DNA"/>
</dbReference>
<protein>
    <submittedName>
        <fullName evidence="3">Histidine kinase</fullName>
    </submittedName>
</protein>
<evidence type="ECO:0000259" key="2">
    <source>
        <dbReference type="Pfam" id="PF06580"/>
    </source>
</evidence>
<dbReference type="Proteomes" id="UP000035213">
    <property type="component" value="Chromosome"/>
</dbReference>